<sequence length="164" mass="18678">MDGSLRAVFLAFATIAIAVARSHMSPPSHDNILRIQLWDAEGLSREAINETPTTVKNHKLKVNLETLYDAMMGDEYHGAERFARHKVRHKRRRPRQSGTDLPWRFHSGTGLRNVEVYNYDVPWDVIEDNYSSVYTSAVSDASAPVNVEREVSPPMTLRQDDEVN</sequence>
<organism evidence="3 4">
    <name type="scientific">Brenthis ino</name>
    <name type="common">lesser marbled fritillary</name>
    <dbReference type="NCBI Taxonomy" id="405034"/>
    <lineage>
        <taxon>Eukaryota</taxon>
        <taxon>Metazoa</taxon>
        <taxon>Ecdysozoa</taxon>
        <taxon>Arthropoda</taxon>
        <taxon>Hexapoda</taxon>
        <taxon>Insecta</taxon>
        <taxon>Pterygota</taxon>
        <taxon>Neoptera</taxon>
        <taxon>Endopterygota</taxon>
        <taxon>Lepidoptera</taxon>
        <taxon>Glossata</taxon>
        <taxon>Ditrysia</taxon>
        <taxon>Papilionoidea</taxon>
        <taxon>Nymphalidae</taxon>
        <taxon>Heliconiinae</taxon>
        <taxon>Argynnini</taxon>
        <taxon>Brenthis</taxon>
    </lineage>
</organism>
<feature type="signal peptide" evidence="2">
    <location>
        <begin position="1"/>
        <end position="20"/>
    </location>
</feature>
<feature type="chain" id="PRO_5035471597" evidence="2">
    <location>
        <begin position="21"/>
        <end position="164"/>
    </location>
</feature>
<evidence type="ECO:0000313" key="3">
    <source>
        <dbReference type="EMBL" id="CAH0715696.1"/>
    </source>
</evidence>
<dbReference type="EMBL" id="OV170230">
    <property type="protein sequence ID" value="CAH0715696.1"/>
    <property type="molecule type" value="Genomic_DNA"/>
</dbReference>
<reference evidence="3" key="1">
    <citation type="submission" date="2021-12" db="EMBL/GenBank/DDBJ databases">
        <authorList>
            <person name="Martin H S."/>
        </authorList>
    </citation>
    <scope>NUCLEOTIDE SEQUENCE</scope>
</reference>
<name>A0A8J9Y6W1_9NEOP</name>
<gene>
    <name evidence="3" type="ORF">BINO364_LOCUS2588</name>
</gene>
<keyword evidence="2" id="KW-0732">Signal</keyword>
<feature type="non-terminal residue" evidence="3">
    <location>
        <position position="164"/>
    </location>
</feature>
<dbReference type="OrthoDB" id="7473295at2759"/>
<keyword evidence="4" id="KW-1185">Reference proteome</keyword>
<evidence type="ECO:0000256" key="2">
    <source>
        <dbReference type="SAM" id="SignalP"/>
    </source>
</evidence>
<protein>
    <submittedName>
        <fullName evidence="3">Uncharacterized protein</fullName>
    </submittedName>
</protein>
<dbReference type="AlphaFoldDB" id="A0A8J9Y6W1"/>
<feature type="region of interest" description="Disordered" evidence="1">
    <location>
        <begin position="141"/>
        <end position="164"/>
    </location>
</feature>
<dbReference type="Proteomes" id="UP000838878">
    <property type="component" value="Chromosome 10"/>
</dbReference>
<proteinExistence type="predicted"/>
<evidence type="ECO:0000313" key="4">
    <source>
        <dbReference type="Proteomes" id="UP000838878"/>
    </source>
</evidence>
<accession>A0A8J9Y6W1</accession>
<evidence type="ECO:0000256" key="1">
    <source>
        <dbReference type="SAM" id="MobiDB-lite"/>
    </source>
</evidence>